<feature type="transmembrane region" description="Helical" evidence="3">
    <location>
        <begin position="193"/>
        <end position="210"/>
    </location>
</feature>
<feature type="transmembrane region" description="Helical" evidence="3">
    <location>
        <begin position="106"/>
        <end position="125"/>
    </location>
</feature>
<evidence type="ECO:0000256" key="3">
    <source>
        <dbReference type="SAM" id="Phobius"/>
    </source>
</evidence>
<keyword evidence="2 3" id="KW-1133">Transmembrane helix</keyword>
<dbReference type="RefSeq" id="WP_193501066.1">
    <property type="nucleotide sequence ID" value="NZ_JADCKC010000002.1"/>
</dbReference>
<dbReference type="PANTHER" id="PTHR37815:SF3">
    <property type="entry name" value="UPF0397 PROTEIN SPR0429"/>
    <property type="match status" value="1"/>
</dbReference>
<feature type="transmembrane region" description="Helical" evidence="3">
    <location>
        <begin position="137"/>
        <end position="156"/>
    </location>
</feature>
<reference evidence="4 5" key="1">
    <citation type="submission" date="2020-10" db="EMBL/GenBank/DDBJ databases">
        <title>ChiBAC.</title>
        <authorList>
            <person name="Zenner C."/>
            <person name="Hitch T.C.A."/>
            <person name="Clavel T."/>
        </authorList>
    </citation>
    <scope>NUCLEOTIDE SEQUENCE [LARGE SCALE GENOMIC DNA]</scope>
    <source>
        <strain evidence="4 5">DSM 109015</strain>
    </source>
</reference>
<dbReference type="Proteomes" id="UP000768567">
    <property type="component" value="Unassembled WGS sequence"/>
</dbReference>
<sequence>MAVSTPVLWLLLFLVVFVVVLFSALGRTRFTPQKVSMIGVMAALSFVAYEFFRIPTPSGSSFHLGNTFTALTSLLLDGVSGGLAGAIGLALADVVAGDPGYALTTFILKFIIGLVCGTVAHKVFHLHDLDGAGKGKVKYMTAVTLSSFSGLLVNVFTDPFLGYFRNRYLFGQTVELASVVAKVASGVTLVNSLLSTVCAVLLYLALYPALKKARLLPGLRENRIRAH</sequence>
<accession>A0ABR9R393</accession>
<name>A0ABR9R393_9FIRM</name>
<comment type="caution">
    <text evidence="4">The sequence shown here is derived from an EMBL/GenBank/DDBJ whole genome shotgun (WGS) entry which is preliminary data.</text>
</comment>
<evidence type="ECO:0000313" key="5">
    <source>
        <dbReference type="Proteomes" id="UP000768567"/>
    </source>
</evidence>
<gene>
    <name evidence="4" type="ORF">INF35_07395</name>
</gene>
<keyword evidence="5" id="KW-1185">Reference proteome</keyword>
<evidence type="ECO:0000256" key="1">
    <source>
        <dbReference type="ARBA" id="ARBA00022692"/>
    </source>
</evidence>
<evidence type="ECO:0000313" key="4">
    <source>
        <dbReference type="EMBL" id="MBE5037606.1"/>
    </source>
</evidence>
<dbReference type="InterPro" id="IPR009825">
    <property type="entry name" value="ECF_substrate-spec-like"/>
</dbReference>
<dbReference type="Pfam" id="PF07155">
    <property type="entry name" value="ECF-ribofla_trS"/>
    <property type="match status" value="1"/>
</dbReference>
<protein>
    <submittedName>
        <fullName evidence="4">ECF transporter S component</fullName>
    </submittedName>
</protein>
<dbReference type="Gene3D" id="1.10.1760.20">
    <property type="match status" value="1"/>
</dbReference>
<organism evidence="4 5">
    <name type="scientific">Gemmiger gallinarum</name>
    <dbReference type="NCBI Taxonomy" id="2779354"/>
    <lineage>
        <taxon>Bacteria</taxon>
        <taxon>Bacillati</taxon>
        <taxon>Bacillota</taxon>
        <taxon>Clostridia</taxon>
        <taxon>Eubacteriales</taxon>
        <taxon>Gemmiger</taxon>
    </lineage>
</organism>
<feature type="transmembrane region" description="Helical" evidence="3">
    <location>
        <begin position="6"/>
        <end position="25"/>
    </location>
</feature>
<dbReference type="PANTHER" id="PTHR37815">
    <property type="entry name" value="UPF0397 PROTEIN BC_2624-RELATED"/>
    <property type="match status" value="1"/>
</dbReference>
<keyword evidence="3" id="KW-0472">Membrane</keyword>
<feature type="transmembrane region" description="Helical" evidence="3">
    <location>
        <begin position="74"/>
        <end position="94"/>
    </location>
</feature>
<feature type="transmembrane region" description="Helical" evidence="3">
    <location>
        <begin position="37"/>
        <end position="54"/>
    </location>
</feature>
<proteinExistence type="predicted"/>
<dbReference type="EMBL" id="JADCKC010000002">
    <property type="protein sequence ID" value="MBE5037606.1"/>
    <property type="molecule type" value="Genomic_DNA"/>
</dbReference>
<keyword evidence="1 3" id="KW-0812">Transmembrane</keyword>
<evidence type="ECO:0000256" key="2">
    <source>
        <dbReference type="ARBA" id="ARBA00022989"/>
    </source>
</evidence>